<evidence type="ECO:0000313" key="2">
    <source>
        <dbReference type="EMBL" id="TWU48669.1"/>
    </source>
</evidence>
<dbReference type="Gene3D" id="2.60.40.10">
    <property type="entry name" value="Immunoglobulins"/>
    <property type="match status" value="1"/>
</dbReference>
<gene>
    <name evidence="2" type="ORF">Poly51_45700</name>
</gene>
<dbReference type="EMBL" id="SJPW01000006">
    <property type="protein sequence ID" value="TWU48669.1"/>
    <property type="molecule type" value="Genomic_DNA"/>
</dbReference>
<dbReference type="InterPro" id="IPR013783">
    <property type="entry name" value="Ig-like_fold"/>
</dbReference>
<dbReference type="OrthoDB" id="7783360at2"/>
<keyword evidence="3" id="KW-1185">Reference proteome</keyword>
<name>A0A5C6EMX6_9BACT</name>
<dbReference type="CDD" id="cd11304">
    <property type="entry name" value="Cadherin_repeat"/>
    <property type="match status" value="1"/>
</dbReference>
<organism evidence="2 3">
    <name type="scientific">Rubripirellula tenax</name>
    <dbReference type="NCBI Taxonomy" id="2528015"/>
    <lineage>
        <taxon>Bacteria</taxon>
        <taxon>Pseudomonadati</taxon>
        <taxon>Planctomycetota</taxon>
        <taxon>Planctomycetia</taxon>
        <taxon>Pirellulales</taxon>
        <taxon>Pirellulaceae</taxon>
        <taxon>Rubripirellula</taxon>
    </lineage>
</organism>
<dbReference type="Gene3D" id="2.60.40.60">
    <property type="entry name" value="Cadherins"/>
    <property type="match status" value="1"/>
</dbReference>
<proteinExistence type="predicted"/>
<feature type="domain" description="PKD/Chitinase" evidence="1">
    <location>
        <begin position="578"/>
        <end position="658"/>
    </location>
</feature>
<dbReference type="Gene3D" id="1.10.1330.10">
    <property type="entry name" value="Dockerin domain"/>
    <property type="match status" value="1"/>
</dbReference>
<comment type="caution">
    <text evidence="2">The sequence shown here is derived from an EMBL/GenBank/DDBJ whole genome shotgun (WGS) entry which is preliminary data.</text>
</comment>
<dbReference type="InterPro" id="IPR035986">
    <property type="entry name" value="PKD_dom_sf"/>
</dbReference>
<dbReference type="AlphaFoldDB" id="A0A5C6EMX6"/>
<dbReference type="InterPro" id="IPR022409">
    <property type="entry name" value="PKD/Chitinase_dom"/>
</dbReference>
<dbReference type="Proteomes" id="UP000318288">
    <property type="component" value="Unassembled WGS sequence"/>
</dbReference>
<evidence type="ECO:0000259" key="1">
    <source>
        <dbReference type="SMART" id="SM00089"/>
    </source>
</evidence>
<dbReference type="SUPFAM" id="SSF49299">
    <property type="entry name" value="PKD domain"/>
    <property type="match status" value="1"/>
</dbReference>
<sequence length="1139" mass="122881">MNRYLKRCRGLAKCSRTSNRRLAIEKFESRQLLAGDSLALGTNLTSSTDYDVVGFVDVMKQSRDWMTANANLEGQYDTGFEAEILLDADGYPVASVGATAALPFTPAGGGLDQIVHTVIPVHGPGTYRLKASGSGSLLFRADEGLLVNTSDQLESRIITFTNGYDADFEVYDSDFGDGVGRLLLAITTSDAVNPVSDLELISPGHSSTYETAPFLPSMTQHLGTYGNLRFMDWMRANNNPIVDWNDRVTLDTFTQTLPVGVAVEYITALANQVQQDAWITVPARANDAFVTNLATYLRDNLSPGLKVFIEYSNETWNGSFSQATYIQEQGLALVLDWPGYAAGQKFHSMRSAQIWQIFEDTFAAQSADRLVKVLSAQAGVSAVSTERLDALDDPNINPTGIKPDALAINAYFGGEIADDIVRDQELAPTDGSAPITVDQVLDRLEVDLRGPLTSQLTTHKAIASDHDLWLITYEGGQHLVGTGGNVANEDLANLMIAANRSPRMYGIYQEFLTLLEAKDVALHSNFTHISAPNAFGSWGAFESQDQVVSEAHKFRAISDWALGNAPANRVPISRATDEITVVDLDDNGIESVQLDASSSRDFDGKIVSYQWMAGETIIGTTAVVSFDAAVGEQFVTVTVTDDGGASVTGEVRVAVRPAASVGNLVTADLTVAPVTDAGSPDPVWLGTSSIASDVAYSGVTLGPGFTRDTSSSASNLVGFIGTFEGYPGTTLDQAIADGEYLSVTVDTSTSDQWLDLTAASFDFTVERHNWLSPRHYAVMSSVDGFTSSAALFDSERINSQSPTTLSFILPFEGFVTGDPIEFRIYPYGGEYENKETYLNGMSIGGTIIPTPAPTDIQFVGSTLVENTSTVGGDLFVGSLSAIDTTPDDSHTFTLVEGYGDNDKFTIVGNELRLRSGQVIDYETQSSYSTQIRVTDLTMLSLDKSFVVDVTNLVEISKSDVLINDGSTQRSRVESIQIEFDTDVQLQAGAITVSRRETPGSIVGTVIAPLSSATSRVFTISFSGSFVTFGSLIDGNYELSVDASKIVSANGLGLDANQDGVAGDDFIFGNEATDKFFRYYGDIDGDRDVDGSDFLFFRGAYNKSVGNVGYRRAFNFNLDSKVDGSDFLQFRGRYGKTLLF</sequence>
<dbReference type="SMART" id="SM00089">
    <property type="entry name" value="PKD"/>
    <property type="match status" value="1"/>
</dbReference>
<dbReference type="GO" id="GO:0000272">
    <property type="term" value="P:polysaccharide catabolic process"/>
    <property type="evidence" value="ECO:0007669"/>
    <property type="project" value="InterPro"/>
</dbReference>
<evidence type="ECO:0000313" key="3">
    <source>
        <dbReference type="Proteomes" id="UP000318288"/>
    </source>
</evidence>
<protein>
    <recommendedName>
        <fullName evidence="1">PKD/Chitinase domain-containing protein</fullName>
    </recommendedName>
</protein>
<dbReference type="RefSeq" id="WP_146460159.1">
    <property type="nucleotide sequence ID" value="NZ_SJPW01000006.1"/>
</dbReference>
<dbReference type="SUPFAM" id="SSF63446">
    <property type="entry name" value="Type I dockerin domain"/>
    <property type="match status" value="1"/>
</dbReference>
<reference evidence="2 3" key="1">
    <citation type="submission" date="2019-02" db="EMBL/GenBank/DDBJ databases">
        <title>Deep-cultivation of Planctomycetes and their phenomic and genomic characterization uncovers novel biology.</title>
        <authorList>
            <person name="Wiegand S."/>
            <person name="Jogler M."/>
            <person name="Boedeker C."/>
            <person name="Pinto D."/>
            <person name="Vollmers J."/>
            <person name="Rivas-Marin E."/>
            <person name="Kohn T."/>
            <person name="Peeters S.H."/>
            <person name="Heuer A."/>
            <person name="Rast P."/>
            <person name="Oberbeckmann S."/>
            <person name="Bunk B."/>
            <person name="Jeske O."/>
            <person name="Meyerdierks A."/>
            <person name="Storesund J.E."/>
            <person name="Kallscheuer N."/>
            <person name="Luecker S."/>
            <person name="Lage O.M."/>
            <person name="Pohl T."/>
            <person name="Merkel B.J."/>
            <person name="Hornburger P."/>
            <person name="Mueller R.-W."/>
            <person name="Bruemmer F."/>
            <person name="Labrenz M."/>
            <person name="Spormann A.M."/>
            <person name="Op Den Camp H."/>
            <person name="Overmann J."/>
            <person name="Amann R."/>
            <person name="Jetten M.S.M."/>
            <person name="Mascher T."/>
            <person name="Medema M.H."/>
            <person name="Devos D.P."/>
            <person name="Kaster A.-K."/>
            <person name="Ovreas L."/>
            <person name="Rohde M."/>
            <person name="Galperin M.Y."/>
            <person name="Jogler C."/>
        </authorList>
    </citation>
    <scope>NUCLEOTIDE SEQUENCE [LARGE SCALE GENOMIC DNA]</scope>
    <source>
        <strain evidence="2 3">Poly51</strain>
    </source>
</reference>
<dbReference type="InterPro" id="IPR036439">
    <property type="entry name" value="Dockerin_dom_sf"/>
</dbReference>
<accession>A0A5C6EMX6</accession>